<dbReference type="SUPFAM" id="SSF47203">
    <property type="entry name" value="Acyl-CoA dehydrogenase C-terminal domain-like"/>
    <property type="match status" value="1"/>
</dbReference>
<dbReference type="Pfam" id="PF00441">
    <property type="entry name" value="Acyl-CoA_dh_1"/>
    <property type="match status" value="1"/>
</dbReference>
<keyword evidence="1" id="KW-0285">Flavoprotein</keyword>
<reference evidence="5" key="1">
    <citation type="journal article" date="2019" name="Int. J. Syst. Evol. Microbiol.">
        <title>The Global Catalogue of Microorganisms (GCM) 10K type strain sequencing project: providing services to taxonomists for standard genome sequencing and annotation.</title>
        <authorList>
            <consortium name="The Broad Institute Genomics Platform"/>
            <consortium name="The Broad Institute Genome Sequencing Center for Infectious Disease"/>
            <person name="Wu L."/>
            <person name="Ma J."/>
        </authorList>
    </citation>
    <scope>NUCLEOTIDE SEQUENCE [LARGE SCALE GENOMIC DNA]</scope>
    <source>
        <strain evidence="5">JCM 18304</strain>
    </source>
</reference>
<dbReference type="Gene3D" id="1.20.140.10">
    <property type="entry name" value="Butyryl-CoA Dehydrogenase, subunit A, domain 3"/>
    <property type="match status" value="1"/>
</dbReference>
<organism evidence="4 5">
    <name type="scientific">Rugosimonospora acidiphila</name>
    <dbReference type="NCBI Taxonomy" id="556531"/>
    <lineage>
        <taxon>Bacteria</taxon>
        <taxon>Bacillati</taxon>
        <taxon>Actinomycetota</taxon>
        <taxon>Actinomycetes</taxon>
        <taxon>Micromonosporales</taxon>
        <taxon>Micromonosporaceae</taxon>
        <taxon>Rugosimonospora</taxon>
    </lineage>
</organism>
<proteinExistence type="predicted"/>
<name>A0ABP9SNH7_9ACTN</name>
<dbReference type="InterPro" id="IPR009075">
    <property type="entry name" value="AcylCo_DH/oxidase_C"/>
</dbReference>
<dbReference type="InterPro" id="IPR050741">
    <property type="entry name" value="Acyl-CoA_dehydrogenase"/>
</dbReference>
<evidence type="ECO:0000259" key="3">
    <source>
        <dbReference type="Pfam" id="PF00441"/>
    </source>
</evidence>
<feature type="domain" description="Acyl-CoA dehydrogenase/oxidase C-terminal" evidence="3">
    <location>
        <begin position="113"/>
        <end position="228"/>
    </location>
</feature>
<accession>A0ABP9SNH7</accession>
<protein>
    <recommendedName>
        <fullName evidence="3">Acyl-CoA dehydrogenase/oxidase C-terminal domain-containing protein</fullName>
    </recommendedName>
</protein>
<evidence type="ECO:0000256" key="1">
    <source>
        <dbReference type="ARBA" id="ARBA00022630"/>
    </source>
</evidence>
<dbReference type="InterPro" id="IPR036250">
    <property type="entry name" value="AcylCo_DH-like_C"/>
</dbReference>
<dbReference type="PANTHER" id="PTHR48083:SF2">
    <property type="entry name" value="MEDIUM-CHAIN SPECIFIC ACYL-COA DEHYDROGENASE, MITOCHONDRIAL"/>
    <property type="match status" value="1"/>
</dbReference>
<comment type="caution">
    <text evidence="4">The sequence shown here is derived from an EMBL/GenBank/DDBJ whole genome shotgun (WGS) entry which is preliminary data.</text>
</comment>
<keyword evidence="2" id="KW-0560">Oxidoreductase</keyword>
<gene>
    <name evidence="4" type="ORF">GCM10023322_71530</name>
</gene>
<evidence type="ECO:0000256" key="2">
    <source>
        <dbReference type="ARBA" id="ARBA00023002"/>
    </source>
</evidence>
<dbReference type="PANTHER" id="PTHR48083">
    <property type="entry name" value="MEDIUM-CHAIN SPECIFIC ACYL-COA DEHYDROGENASE, MITOCHONDRIAL-RELATED"/>
    <property type="match status" value="1"/>
</dbReference>
<keyword evidence="5" id="KW-1185">Reference proteome</keyword>
<dbReference type="Proteomes" id="UP001501570">
    <property type="component" value="Unassembled WGS sequence"/>
</dbReference>
<evidence type="ECO:0000313" key="5">
    <source>
        <dbReference type="Proteomes" id="UP001501570"/>
    </source>
</evidence>
<sequence length="263" mass="27011">MNAVSSLIVAPPVAVSFTDWAEALSSRAAAGEPVKCLLSARRLLDIFGPDALPALPVGKPGQWSDARWLLHASAEESEGSDGTSTWFLSLGPGREFEGSVTLTSKQAESIADRELLALASVAVGTAQRAMVLARRRAGKRMISGRPLIELQAAGHRLARVAALITQARAYLRALCRDEDAGIGAGYRAAAGAAAAAEAAFACAQALVQIYGAAGTSDAEPAAAFAACQAAASAAGAPARLWLHAGSRRPLRPTTNARSQAVAT</sequence>
<dbReference type="EMBL" id="BAABJQ010000033">
    <property type="protein sequence ID" value="GAA5198361.1"/>
    <property type="molecule type" value="Genomic_DNA"/>
</dbReference>
<evidence type="ECO:0000313" key="4">
    <source>
        <dbReference type="EMBL" id="GAA5198361.1"/>
    </source>
</evidence>